<dbReference type="InterPro" id="IPR025194">
    <property type="entry name" value="RodZ-like_C"/>
</dbReference>
<feature type="domain" description="Cytoskeleton protein RodZ-like C-terminal" evidence="3">
    <location>
        <begin position="245"/>
        <end position="315"/>
    </location>
</feature>
<accession>D5BZ53</accession>
<dbReference type="Pfam" id="PF13464">
    <property type="entry name" value="RodZ_C"/>
    <property type="match status" value="1"/>
</dbReference>
<proteinExistence type="predicted"/>
<feature type="region of interest" description="Disordered" evidence="1">
    <location>
        <begin position="1"/>
        <end position="24"/>
    </location>
</feature>
<keyword evidence="2" id="KW-0472">Membrane</keyword>
<dbReference type="PANTHER" id="PTHR34475">
    <property type="match status" value="1"/>
</dbReference>
<dbReference type="AlphaFoldDB" id="D5BZ53"/>
<feature type="compositionally biased region" description="Basic and acidic residues" evidence="1">
    <location>
        <begin position="13"/>
        <end position="24"/>
    </location>
</feature>
<dbReference type="InterPro" id="IPR001387">
    <property type="entry name" value="Cro/C1-type_HTH"/>
</dbReference>
<feature type="transmembrane region" description="Helical" evidence="2">
    <location>
        <begin position="117"/>
        <end position="133"/>
    </location>
</feature>
<evidence type="ECO:0000313" key="4">
    <source>
        <dbReference type="EMBL" id="ADE14266.1"/>
    </source>
</evidence>
<name>D5BZ53_NITHN</name>
<gene>
    <name evidence="4" type="ordered locus">Nhal_1094</name>
</gene>
<feature type="compositionally biased region" description="Low complexity" evidence="1">
    <location>
        <begin position="185"/>
        <end position="197"/>
    </location>
</feature>
<dbReference type="KEGG" id="nhl:Nhal_1094"/>
<protein>
    <submittedName>
        <fullName evidence="4">Transcriptional regulator</fullName>
    </submittedName>
</protein>
<keyword evidence="2" id="KW-1133">Transmembrane helix</keyword>
<organism evidence="4 5">
    <name type="scientific">Nitrosococcus halophilus (strain Nc4)</name>
    <dbReference type="NCBI Taxonomy" id="472759"/>
    <lineage>
        <taxon>Bacteria</taxon>
        <taxon>Pseudomonadati</taxon>
        <taxon>Pseudomonadota</taxon>
        <taxon>Gammaproteobacteria</taxon>
        <taxon>Chromatiales</taxon>
        <taxon>Chromatiaceae</taxon>
        <taxon>Nitrosococcus</taxon>
    </lineage>
</organism>
<dbReference type="RefSeq" id="WP_013032158.1">
    <property type="nucleotide sequence ID" value="NC_013960.1"/>
</dbReference>
<dbReference type="OrthoDB" id="9790252at2"/>
<dbReference type="Gene3D" id="1.10.260.40">
    <property type="entry name" value="lambda repressor-like DNA-binding domains"/>
    <property type="match status" value="1"/>
</dbReference>
<reference evidence="5" key="1">
    <citation type="submission" date="2010-04" db="EMBL/GenBank/DDBJ databases">
        <title>Complete genome sequence of Nitrosococcus halophilus Nc4, a salt-adapted, aerobic obligate ammonia-oxidizing sulfur purple bacterium.</title>
        <authorList>
            <consortium name="US DOE Joint Genome Institute"/>
            <person name="Campbell M.A."/>
            <person name="Malfatti S.A."/>
            <person name="Chain P.S.G."/>
            <person name="Heidelberg J.F."/>
            <person name="Ward B.B."/>
            <person name="Klotz M.G."/>
        </authorList>
    </citation>
    <scope>NUCLEOTIDE SEQUENCE [LARGE SCALE GENOMIC DNA]</scope>
    <source>
        <strain evidence="5">Nc4</strain>
    </source>
</reference>
<evidence type="ECO:0000256" key="2">
    <source>
        <dbReference type="SAM" id="Phobius"/>
    </source>
</evidence>
<sequence>MVASDETPPSPSPREEISPGEQLRRAREARGLELTEVAASLRLRMDTVRAMEEGRWDSLPGKAFVLGYVRSYCKFLDLPPDPLLAQVLDEWEPASPAPTPRTNAKPVKRSHWASRSAAYLLIVLLGILVMMVWEGNIPFFSNEALTDEAPMEQEKSAKDEMGISLTAPEINDSRAEERPAVSPQSLNPASAASAEEPELLSLEGDFNENLPEMASPLAPALIREDNPAGEEAQGEGGSAPAQLSLHLRGDSWVEVSDSTGEQLVYKLLKAGTTLELTGTAPLHATIGNALAAKVEFNGQPLDLAPYTQGNVARFTVGSSDDEN</sequence>
<dbReference type="STRING" id="472759.Nhal_1094"/>
<feature type="region of interest" description="Disordered" evidence="1">
    <location>
        <begin position="169"/>
        <end position="197"/>
    </location>
</feature>
<dbReference type="GO" id="GO:0003677">
    <property type="term" value="F:DNA binding"/>
    <property type="evidence" value="ECO:0007669"/>
    <property type="project" value="InterPro"/>
</dbReference>
<keyword evidence="2" id="KW-0812">Transmembrane</keyword>
<dbReference type="InterPro" id="IPR010982">
    <property type="entry name" value="Lambda_DNA-bd_dom_sf"/>
</dbReference>
<dbReference type="InterPro" id="IPR050400">
    <property type="entry name" value="Bact_Cytoskel_RodZ"/>
</dbReference>
<keyword evidence="5" id="KW-1185">Reference proteome</keyword>
<dbReference type="eggNOG" id="COG1426">
    <property type="taxonomic scope" value="Bacteria"/>
</dbReference>
<evidence type="ECO:0000259" key="3">
    <source>
        <dbReference type="Pfam" id="PF13464"/>
    </source>
</evidence>
<dbReference type="HOGENOM" id="CLU_047530_3_1_6"/>
<evidence type="ECO:0000313" key="5">
    <source>
        <dbReference type="Proteomes" id="UP000001844"/>
    </source>
</evidence>
<dbReference type="SUPFAM" id="SSF47413">
    <property type="entry name" value="lambda repressor-like DNA-binding domains"/>
    <property type="match status" value="1"/>
</dbReference>
<dbReference type="Proteomes" id="UP000001844">
    <property type="component" value="Chromosome"/>
</dbReference>
<dbReference type="Pfam" id="PF13413">
    <property type="entry name" value="HTH_25"/>
    <property type="match status" value="1"/>
</dbReference>
<evidence type="ECO:0000256" key="1">
    <source>
        <dbReference type="SAM" id="MobiDB-lite"/>
    </source>
</evidence>
<dbReference type="PANTHER" id="PTHR34475:SF1">
    <property type="entry name" value="CYTOSKELETON PROTEIN RODZ"/>
    <property type="match status" value="1"/>
</dbReference>
<dbReference type="CDD" id="cd00093">
    <property type="entry name" value="HTH_XRE"/>
    <property type="match status" value="1"/>
</dbReference>
<dbReference type="EMBL" id="CP001798">
    <property type="protein sequence ID" value="ADE14266.1"/>
    <property type="molecule type" value="Genomic_DNA"/>
</dbReference>